<dbReference type="GO" id="GO:0099122">
    <property type="term" value="F:RNA polymerase II C-terminal domain binding"/>
    <property type="evidence" value="ECO:0007669"/>
    <property type="project" value="InterPro"/>
</dbReference>
<dbReference type="Pfam" id="PF12237">
    <property type="entry name" value="PCIF1_WW"/>
    <property type="match status" value="1"/>
</dbReference>
<dbReference type="AlphaFoldDB" id="A0A6C0IZ43"/>
<proteinExistence type="predicted"/>
<name>A0A6C0IZ43_9ZZZZ</name>
<protein>
    <recommendedName>
        <fullName evidence="1">PCIF1 WW domain-containing protein</fullName>
    </recommendedName>
</protein>
<dbReference type="EMBL" id="MN740267">
    <property type="protein sequence ID" value="QHT96773.1"/>
    <property type="molecule type" value="Genomic_DNA"/>
</dbReference>
<reference evidence="2" key="1">
    <citation type="journal article" date="2020" name="Nature">
        <title>Giant virus diversity and host interactions through global metagenomics.</title>
        <authorList>
            <person name="Schulz F."/>
            <person name="Roux S."/>
            <person name="Paez-Espino D."/>
            <person name="Jungbluth S."/>
            <person name="Walsh D.A."/>
            <person name="Denef V.J."/>
            <person name="McMahon K.D."/>
            <person name="Konstantinidis K.T."/>
            <person name="Eloe-Fadrosh E.A."/>
            <person name="Kyrpides N.C."/>
            <person name="Woyke T."/>
        </authorList>
    </citation>
    <scope>NUCLEOTIDE SEQUENCE</scope>
    <source>
        <strain evidence="2">GVMAG-M-3300024336-7</strain>
    </source>
</reference>
<accession>A0A6C0IZ43</accession>
<dbReference type="InterPro" id="IPR022035">
    <property type="entry name" value="PCIF1_WW"/>
</dbReference>
<feature type="domain" description="PCIF1 WW" evidence="1">
    <location>
        <begin position="171"/>
        <end position="296"/>
    </location>
</feature>
<dbReference type="GO" id="GO:0016422">
    <property type="term" value="F:mRNA (2'-O-methyladenosine-N6-)-methyltransferase activity"/>
    <property type="evidence" value="ECO:0007669"/>
    <property type="project" value="InterPro"/>
</dbReference>
<sequence length="801" mass="91715">MSEYDMIRLKTDGLKLMYKKIQPLNKHVVHMELLRACTFEAITKFSDNALPIVLSWHLCGTPIHDPVYSLEPTDSEYDDPKLYEVLDTFFKRKEIIEKKDTDIPIVKRIDTETGVVSFFPKKIKKGISTDPIIRISIKEYDNLIERVVKPASDDILEMDLDAGEEIKTDVLIWAILFRYKYLGLGNTHKSYNGYHIHKKLRKNIGKIIGEHMDLFGSIYGVMNNTISPYFCGLFPDIEQYFGSVGNCFDIELLSGSYLCYPPSRDMGILKALQSKYDEWLSDSKIKICIITPIIDDDGLALVNKYEMEHHYPDKYNWEHLRFETLPDKYFISDEFPLLYPRKTLPFMAGETSVFNSEPIYISIHIGDKIAIGTPLVGLSKFINKYPPIPREKTIKKVIGGKLPKTKKDLVDAIDKSKTKKTAKMKKASLATFSGETNMDISVISRTCPLIPKTIYGIDTAKYLRHPLIYIPETVKFRAKYIHIEEINALRRTLKDEMKMKMLKTTSFSIGPTKADKVGIYSVQSKNIPPELIDLIIQQIPICQERDYTGKEYIIQVANNTDTEMMIYTNDIKTQKKGSMVTPTRMFNRGFTLFELPRRNAITIKMEVIEIYPYVNANASTICTFMPFPTCISETGMPSDLSSFDPIKANLETDFVLTMVTNGGCDPFRTFKRASSELIERLQVIKGLYDTMTVRDYHDRDDDITRQEYRLSIPNETDTIGGLLQKTITKMVPDIPLVTYNNHLDLRNTDLCIMLLGATKEQALDIISNAIDYLSQRFMSIVDNSDIDIRKVPLVPITVKAT</sequence>
<dbReference type="PANTHER" id="PTHR21727:SF0">
    <property type="entry name" value="MRNA (2'-O-METHYLADENOSINE-N(6)-)-METHYLTRANSFERASE"/>
    <property type="match status" value="1"/>
</dbReference>
<evidence type="ECO:0000313" key="2">
    <source>
        <dbReference type="EMBL" id="QHT96773.1"/>
    </source>
</evidence>
<dbReference type="PANTHER" id="PTHR21727">
    <property type="entry name" value="PHOSPHORYLATED CTD INTERACTING FACTOR 1"/>
    <property type="match status" value="1"/>
</dbReference>
<dbReference type="InterPro" id="IPR039881">
    <property type="entry name" value="PCIF1-like"/>
</dbReference>
<organism evidence="2">
    <name type="scientific">viral metagenome</name>
    <dbReference type="NCBI Taxonomy" id="1070528"/>
    <lineage>
        <taxon>unclassified sequences</taxon>
        <taxon>metagenomes</taxon>
        <taxon>organismal metagenomes</taxon>
    </lineage>
</organism>
<evidence type="ECO:0000259" key="1">
    <source>
        <dbReference type="Pfam" id="PF12237"/>
    </source>
</evidence>